<evidence type="ECO:0000313" key="2">
    <source>
        <dbReference type="Proteomes" id="UP000094622"/>
    </source>
</evidence>
<protein>
    <submittedName>
        <fullName evidence="1">Uncharacterized protein</fullName>
    </submittedName>
</protein>
<dbReference type="Proteomes" id="UP000094622">
    <property type="component" value="Unassembled WGS sequence"/>
</dbReference>
<name>A0A1E3H6L1_9HYPH</name>
<gene>
    <name evidence="1" type="ORF">A6302_01513</name>
</gene>
<accession>A0A1E3H6L1</accession>
<dbReference type="EMBL" id="MCRJ01000028">
    <property type="protein sequence ID" value="ODN71141.1"/>
    <property type="molecule type" value="Genomic_DNA"/>
</dbReference>
<sequence>MALLEAARASRWVKVEQITGMSTAENTRARTPSRSMALRSDRPFITVASMPR</sequence>
<dbReference type="AlphaFoldDB" id="A0A1E3H6L1"/>
<proteinExistence type="predicted"/>
<keyword evidence="2" id="KW-1185">Reference proteome</keyword>
<reference evidence="1 2" key="1">
    <citation type="submission" date="2016-07" db="EMBL/GenBank/DDBJ databases">
        <title>Draft Genome Sequence of Methylobrevis pamukkalensis PK2.</title>
        <authorList>
            <person name="Vasilenko O.V."/>
            <person name="Doronina N.V."/>
            <person name="Shmareva M.N."/>
            <person name="Tarlachkov S.V."/>
            <person name="Mustakhimov I."/>
            <person name="Trotsenko Y.A."/>
        </authorList>
    </citation>
    <scope>NUCLEOTIDE SEQUENCE [LARGE SCALE GENOMIC DNA]</scope>
    <source>
        <strain evidence="1 2">PK2</strain>
    </source>
</reference>
<comment type="caution">
    <text evidence="1">The sequence shown here is derived from an EMBL/GenBank/DDBJ whole genome shotgun (WGS) entry which is preliminary data.</text>
</comment>
<organism evidence="1 2">
    <name type="scientific">Methylobrevis pamukkalensis</name>
    <dbReference type="NCBI Taxonomy" id="1439726"/>
    <lineage>
        <taxon>Bacteria</taxon>
        <taxon>Pseudomonadati</taxon>
        <taxon>Pseudomonadota</taxon>
        <taxon>Alphaproteobacteria</taxon>
        <taxon>Hyphomicrobiales</taxon>
        <taxon>Pleomorphomonadaceae</taxon>
        <taxon>Methylobrevis</taxon>
    </lineage>
</organism>
<evidence type="ECO:0000313" key="1">
    <source>
        <dbReference type="EMBL" id="ODN71141.1"/>
    </source>
</evidence>